<keyword evidence="8 15" id="KW-0411">Iron-sulfur</keyword>
<evidence type="ECO:0000256" key="16">
    <source>
        <dbReference type="SAM" id="MobiDB-lite"/>
    </source>
</evidence>
<evidence type="ECO:0000256" key="11">
    <source>
        <dbReference type="ARBA" id="ARBA00029304"/>
    </source>
</evidence>
<dbReference type="PROSITE" id="PS00887">
    <property type="entry name" value="ILVD_EDD_2"/>
    <property type="match status" value="1"/>
</dbReference>
<evidence type="ECO:0000256" key="8">
    <source>
        <dbReference type="ARBA" id="ARBA00023014"/>
    </source>
</evidence>
<keyword evidence="7 15" id="KW-0408">Iron</keyword>
<feature type="compositionally biased region" description="Polar residues" evidence="16">
    <location>
        <begin position="1"/>
        <end position="16"/>
    </location>
</feature>
<dbReference type="Pfam" id="PF24877">
    <property type="entry name" value="ILV_EDD_C"/>
    <property type="match status" value="1"/>
</dbReference>
<comment type="pathway">
    <text evidence="13 15">Amino-acid biosynthesis; L-isoleucine biosynthesis; L-isoleucine from 2-oxobutanoate: step 3/4.</text>
</comment>
<evidence type="ECO:0000256" key="6">
    <source>
        <dbReference type="ARBA" id="ARBA00022842"/>
    </source>
</evidence>
<dbReference type="FunFam" id="3.50.30.80:FF:000001">
    <property type="entry name" value="Dihydroxy-acid dehydratase"/>
    <property type="match status" value="1"/>
</dbReference>
<dbReference type="InterPro" id="IPR037237">
    <property type="entry name" value="IlvD/EDD_N"/>
</dbReference>
<evidence type="ECO:0000256" key="15">
    <source>
        <dbReference type="HAMAP-Rule" id="MF_00012"/>
    </source>
</evidence>
<dbReference type="GO" id="GO:0004160">
    <property type="term" value="F:dihydroxy-acid dehydratase activity"/>
    <property type="evidence" value="ECO:0007669"/>
    <property type="project" value="UniProtKB-UniRule"/>
</dbReference>
<dbReference type="EMBL" id="FODS01000002">
    <property type="protein sequence ID" value="SEO18253.1"/>
    <property type="molecule type" value="Genomic_DNA"/>
</dbReference>
<protein>
    <recommendedName>
        <fullName evidence="14 15">Dihydroxy-acid dehydratase</fullName>
        <shortName evidence="15">DAD</shortName>
        <ecNumber evidence="14 15">4.2.1.9</ecNumber>
    </recommendedName>
</protein>
<evidence type="ECO:0000259" key="18">
    <source>
        <dbReference type="Pfam" id="PF24877"/>
    </source>
</evidence>
<dbReference type="PANTHER" id="PTHR21000:SF5">
    <property type="entry name" value="DIHYDROXY-ACID DEHYDRATASE, MITOCHONDRIAL"/>
    <property type="match status" value="1"/>
</dbReference>
<dbReference type="InterPro" id="IPR020558">
    <property type="entry name" value="DiOHA_6PGluconate_deHydtase_CS"/>
</dbReference>
<dbReference type="Proteomes" id="UP000198893">
    <property type="component" value="Unassembled WGS sequence"/>
</dbReference>
<dbReference type="Pfam" id="PF00920">
    <property type="entry name" value="ILVD_EDD_N"/>
    <property type="match status" value="1"/>
</dbReference>
<dbReference type="UniPathway" id="UPA00049">
    <property type="reaction ID" value="UER00061"/>
</dbReference>
<dbReference type="GO" id="GO:0000287">
    <property type="term" value="F:magnesium ion binding"/>
    <property type="evidence" value="ECO:0007669"/>
    <property type="project" value="UniProtKB-UniRule"/>
</dbReference>
<dbReference type="InterPro" id="IPR050165">
    <property type="entry name" value="DHAD_IlvD/Edd"/>
</dbReference>
<keyword evidence="3 15" id="KW-0028">Amino-acid biosynthesis</keyword>
<feature type="region of interest" description="Disordered" evidence="16">
    <location>
        <begin position="563"/>
        <end position="588"/>
    </location>
</feature>
<dbReference type="Gene3D" id="3.50.30.80">
    <property type="entry name" value="IlvD/EDD C-terminal domain-like"/>
    <property type="match status" value="1"/>
</dbReference>
<dbReference type="AlphaFoldDB" id="A0A1H8MLT8"/>
<feature type="binding site" evidence="15">
    <location>
        <position position="64"/>
    </location>
    <ligand>
        <name>[2Fe-2S] cluster</name>
        <dbReference type="ChEBI" id="CHEBI:190135"/>
    </ligand>
</feature>
<comment type="similarity">
    <text evidence="2 15">Belongs to the IlvD/Edd family.</text>
</comment>
<keyword evidence="9 15" id="KW-0456">Lyase</keyword>
<dbReference type="SUPFAM" id="SSF52016">
    <property type="entry name" value="LeuD/IlvD-like"/>
    <property type="match status" value="1"/>
</dbReference>
<keyword evidence="4 15" id="KW-0001">2Fe-2S</keyword>
<feature type="active site" description="Proton acceptor" evidence="15">
    <location>
        <position position="485"/>
    </location>
</feature>
<evidence type="ECO:0000313" key="20">
    <source>
        <dbReference type="Proteomes" id="UP000198893"/>
    </source>
</evidence>
<keyword evidence="20" id="KW-1185">Reference proteome</keyword>
<evidence type="ECO:0000256" key="10">
    <source>
        <dbReference type="ARBA" id="ARBA00023304"/>
    </source>
</evidence>
<keyword evidence="5 15" id="KW-0479">Metal-binding</keyword>
<evidence type="ECO:0000259" key="17">
    <source>
        <dbReference type="Pfam" id="PF00920"/>
    </source>
</evidence>
<dbReference type="NCBIfam" id="TIGR00110">
    <property type="entry name" value="ilvD"/>
    <property type="match status" value="1"/>
</dbReference>
<comment type="pathway">
    <text evidence="12 15">Amino-acid biosynthesis; L-valine biosynthesis; L-valine from pyruvate: step 3/4.</text>
</comment>
<dbReference type="InterPro" id="IPR042096">
    <property type="entry name" value="Dihydro-acid_dehy_C"/>
</dbReference>
<dbReference type="NCBIfam" id="NF002068">
    <property type="entry name" value="PRK00911.1"/>
    <property type="match status" value="1"/>
</dbReference>
<feature type="binding site" evidence="15">
    <location>
        <position position="459"/>
    </location>
    <ligand>
        <name>Mg(2+)</name>
        <dbReference type="ChEBI" id="CHEBI:18420"/>
    </ligand>
</feature>
<dbReference type="InterPro" id="IPR000581">
    <property type="entry name" value="ILV_EDD_N"/>
</dbReference>
<proteinExistence type="inferred from homology"/>
<comment type="function">
    <text evidence="15">Functions in the biosynthesis of branched-chain amino acids. Catalyzes the dehydration of (2R,3R)-2,3-dihydroxy-3-methylpentanoate (2,3-dihydroxy-3-methylvalerate) into 2-oxo-3-methylpentanoate (2-oxo-3-methylvalerate) and of (2R)-2,3-dihydroxy-3-methylbutanoate (2,3-dihydroxyisovalerate) into 2-oxo-3-methylbutanoate (2-oxoisovalerate), the penultimate precursor to L-isoleucine and L-valine, respectively.</text>
</comment>
<keyword evidence="10 15" id="KW-0100">Branched-chain amino acid biosynthesis</keyword>
<dbReference type="GO" id="GO:0051537">
    <property type="term" value="F:2 iron, 2 sulfur cluster binding"/>
    <property type="evidence" value="ECO:0007669"/>
    <property type="project" value="UniProtKB-UniRule"/>
</dbReference>
<comment type="cofactor">
    <cofactor evidence="15">
        <name>[2Fe-2S] cluster</name>
        <dbReference type="ChEBI" id="CHEBI:190135"/>
    </cofactor>
    <text evidence="15">Binds 1 [2Fe-2S] cluster per subunit. This cluster acts as a Lewis acid cofactor.</text>
</comment>
<evidence type="ECO:0000313" key="19">
    <source>
        <dbReference type="EMBL" id="SEO18253.1"/>
    </source>
</evidence>
<reference evidence="19 20" key="1">
    <citation type="submission" date="2016-10" db="EMBL/GenBank/DDBJ databases">
        <authorList>
            <person name="de Groot N.N."/>
        </authorList>
    </citation>
    <scope>NUCLEOTIDE SEQUENCE [LARGE SCALE GENOMIC DNA]</scope>
    <source>
        <strain evidence="19 20">DSM 27842</strain>
    </source>
</reference>
<dbReference type="GO" id="GO:0009097">
    <property type="term" value="P:isoleucine biosynthetic process"/>
    <property type="evidence" value="ECO:0007669"/>
    <property type="project" value="UniProtKB-UniRule"/>
</dbReference>
<sequence>MAGPSDKTQPDTQTSGRKLRSRITTDGIDRTPHRVFMRAMGLDDEAIAKPMIGVVSQKGEVTPCNMTHYAQVDYAKEGVAMAGGTPREFTTISVSDGIGMNHEGMKFSLVSREIIADSIEAVIHGHAYDGIVGYGGCDKTLPGVIMGMVRCNVPAVFVYGGSALPGRFQGRDVSVLDAFEAVGAVQAGTMTEDELTQIEEACKPTIGACAGQFTANTMAMVSEALGMTVPNSAMIPGVYSERRGVGQRAGALVMEMLERGGPLPRDIVTRKALENACAIVAATGGSTNTALHIPAIAHEAGIAFTADDVAAVLQRTPFIGNLRPGGKYHAKDVYEIGGAHVVIKELIAHGFMHGDTLTVTGRTLAEEVAHARAPDGEVIRPVSDAIMASGGVVVLKGNLCPDGALLKVAGLKSLTFTGIARVFESEDDAVEAVHSRDYTEGQVLIVRNEGPVGGPGMREMLGLTALIYGQGMGEKVALLTDGRFSGATRGMCIGHAAPEAAAGGPLGLVQDGDSITIDGKAATITLDVPEEELARRRAGWSAPEIRHKGGLLSKYAATVGQAHEGAVTHAGNAQWPEQRRGKTKGPRA</sequence>
<comment type="caution">
    <text evidence="15">Lacks conserved residue(s) required for the propagation of feature annotation.</text>
</comment>
<dbReference type="PROSITE" id="PS00886">
    <property type="entry name" value="ILVD_EDD_1"/>
    <property type="match status" value="1"/>
</dbReference>
<comment type="catalytic activity">
    <reaction evidence="11">
        <text>(2R)-2,3-dihydroxy-3-methylbutanoate = 3-methyl-2-oxobutanoate + H2O</text>
        <dbReference type="Rhea" id="RHEA:24809"/>
        <dbReference type="ChEBI" id="CHEBI:11851"/>
        <dbReference type="ChEBI" id="CHEBI:15377"/>
        <dbReference type="ChEBI" id="CHEBI:49072"/>
        <dbReference type="EC" id="4.2.1.9"/>
    </reaction>
    <physiologicalReaction direction="left-to-right" evidence="11">
        <dbReference type="Rhea" id="RHEA:24810"/>
    </physiologicalReaction>
</comment>
<evidence type="ECO:0000256" key="14">
    <source>
        <dbReference type="ARBA" id="ARBA00029490"/>
    </source>
</evidence>
<evidence type="ECO:0000256" key="7">
    <source>
        <dbReference type="ARBA" id="ARBA00023004"/>
    </source>
</evidence>
<dbReference type="SUPFAM" id="SSF143975">
    <property type="entry name" value="IlvD/EDD N-terminal domain-like"/>
    <property type="match status" value="1"/>
</dbReference>
<feature type="region of interest" description="Disordered" evidence="16">
    <location>
        <begin position="1"/>
        <end position="27"/>
    </location>
</feature>
<evidence type="ECO:0000256" key="12">
    <source>
        <dbReference type="ARBA" id="ARBA00029436"/>
    </source>
</evidence>
<dbReference type="OrthoDB" id="9807077at2"/>
<evidence type="ECO:0000256" key="9">
    <source>
        <dbReference type="ARBA" id="ARBA00023239"/>
    </source>
</evidence>
<gene>
    <name evidence="15" type="primary">ilvD</name>
    <name evidence="19" type="ORF">SAMN04490248_102149</name>
</gene>
<dbReference type="PANTHER" id="PTHR21000">
    <property type="entry name" value="DIHYDROXY-ACID DEHYDRATASE DAD"/>
    <property type="match status" value="1"/>
</dbReference>
<organism evidence="19 20">
    <name type="scientific">Salinihabitans flavidus</name>
    <dbReference type="NCBI Taxonomy" id="569882"/>
    <lineage>
        <taxon>Bacteria</taxon>
        <taxon>Pseudomonadati</taxon>
        <taxon>Pseudomonadota</taxon>
        <taxon>Alphaproteobacteria</taxon>
        <taxon>Rhodobacterales</taxon>
        <taxon>Roseobacteraceae</taxon>
        <taxon>Salinihabitans</taxon>
    </lineage>
</organism>
<feature type="binding site" evidence="15">
    <location>
        <position position="96"/>
    </location>
    <ligand>
        <name>Mg(2+)</name>
        <dbReference type="ChEBI" id="CHEBI:18420"/>
    </ligand>
</feature>
<comment type="cofactor">
    <cofactor evidence="1 15">
        <name>Mg(2+)</name>
        <dbReference type="ChEBI" id="CHEBI:18420"/>
    </cofactor>
</comment>
<evidence type="ECO:0000256" key="4">
    <source>
        <dbReference type="ARBA" id="ARBA00022714"/>
    </source>
</evidence>
<dbReference type="InterPro" id="IPR056740">
    <property type="entry name" value="ILV_EDD_C"/>
</dbReference>
<evidence type="ECO:0000256" key="2">
    <source>
        <dbReference type="ARBA" id="ARBA00006486"/>
    </source>
</evidence>
<dbReference type="STRING" id="569882.SAMN04490248_102149"/>
<comment type="subunit">
    <text evidence="15">Homodimer.</text>
</comment>
<accession>A0A1H8MLT8</accession>
<feature type="binding site" evidence="15">
    <location>
        <position position="138"/>
    </location>
    <ligand>
        <name>Mg(2+)</name>
        <dbReference type="ChEBI" id="CHEBI:18420"/>
    </ligand>
</feature>
<dbReference type="RefSeq" id="WP_093115105.1">
    <property type="nucleotide sequence ID" value="NZ_FODS01000002.1"/>
</dbReference>
<keyword evidence="6 15" id="KW-0460">Magnesium</keyword>
<dbReference type="InterPro" id="IPR004404">
    <property type="entry name" value="DihydroxyA_deHydtase"/>
</dbReference>
<evidence type="ECO:0000256" key="5">
    <source>
        <dbReference type="ARBA" id="ARBA00022723"/>
    </source>
</evidence>
<feature type="domain" description="Dihydroxy-acid/6-phosphogluconate dehydratase C-terminal" evidence="18">
    <location>
        <begin position="377"/>
        <end position="566"/>
    </location>
</feature>
<feature type="binding site" description="via carbamate group" evidence="15">
    <location>
        <position position="139"/>
    </location>
    <ligand>
        <name>Mg(2+)</name>
        <dbReference type="ChEBI" id="CHEBI:18420"/>
    </ligand>
</feature>
<feature type="modified residue" description="N6-carboxylysine" evidence="15">
    <location>
        <position position="139"/>
    </location>
</feature>
<evidence type="ECO:0000256" key="3">
    <source>
        <dbReference type="ARBA" id="ARBA00022605"/>
    </source>
</evidence>
<comment type="catalytic activity">
    <reaction evidence="15">
        <text>(2R,3R)-2,3-dihydroxy-3-methylpentanoate = (S)-3-methyl-2-oxopentanoate + H2O</text>
        <dbReference type="Rhea" id="RHEA:27694"/>
        <dbReference type="ChEBI" id="CHEBI:15377"/>
        <dbReference type="ChEBI" id="CHEBI:35146"/>
        <dbReference type="ChEBI" id="CHEBI:49258"/>
        <dbReference type="EC" id="4.2.1.9"/>
    </reaction>
</comment>
<dbReference type="EC" id="4.2.1.9" evidence="14 15"/>
<feature type="domain" description="Dihydroxy-acid/6-phosphogluconate dehydratase N-terminal" evidence="17">
    <location>
        <begin position="49"/>
        <end position="366"/>
    </location>
</feature>
<dbReference type="GO" id="GO:0009099">
    <property type="term" value="P:L-valine biosynthetic process"/>
    <property type="evidence" value="ECO:0007669"/>
    <property type="project" value="UniProtKB-UniRule"/>
</dbReference>
<evidence type="ECO:0000256" key="1">
    <source>
        <dbReference type="ARBA" id="ARBA00001946"/>
    </source>
</evidence>
<name>A0A1H8MLT8_9RHOB</name>
<dbReference type="HAMAP" id="MF_00012">
    <property type="entry name" value="IlvD"/>
    <property type="match status" value="1"/>
</dbReference>
<dbReference type="UniPathway" id="UPA00047">
    <property type="reaction ID" value="UER00057"/>
</dbReference>
<evidence type="ECO:0000256" key="13">
    <source>
        <dbReference type="ARBA" id="ARBA00029437"/>
    </source>
</evidence>